<feature type="transmembrane region" description="Helical" evidence="7">
    <location>
        <begin position="59"/>
        <end position="77"/>
    </location>
</feature>
<feature type="transmembrane region" description="Helical" evidence="7">
    <location>
        <begin position="213"/>
        <end position="231"/>
    </location>
</feature>
<gene>
    <name evidence="9" type="ORF">AACH00_18160</name>
</gene>
<evidence type="ECO:0000256" key="4">
    <source>
        <dbReference type="ARBA" id="ARBA00022989"/>
    </source>
</evidence>
<evidence type="ECO:0000313" key="10">
    <source>
        <dbReference type="Proteomes" id="UP001379945"/>
    </source>
</evidence>
<feature type="transmembrane region" description="Helical" evidence="7">
    <location>
        <begin position="122"/>
        <end position="141"/>
    </location>
</feature>
<comment type="subcellular location">
    <subcellularLocation>
        <location evidence="1">Membrane</location>
        <topology evidence="1">Multi-pass membrane protein</topology>
    </subcellularLocation>
</comment>
<feature type="region of interest" description="Disordered" evidence="6">
    <location>
        <begin position="1"/>
        <end position="46"/>
    </location>
</feature>
<dbReference type="Gene3D" id="1.20.1510.10">
    <property type="entry name" value="Cation efflux protein transmembrane domain"/>
    <property type="match status" value="1"/>
</dbReference>
<evidence type="ECO:0000256" key="5">
    <source>
        <dbReference type="ARBA" id="ARBA00023136"/>
    </source>
</evidence>
<dbReference type="Proteomes" id="UP001379945">
    <property type="component" value="Unassembled WGS sequence"/>
</dbReference>
<feature type="transmembrane region" description="Helical" evidence="7">
    <location>
        <begin position="97"/>
        <end position="115"/>
    </location>
</feature>
<evidence type="ECO:0000256" key="3">
    <source>
        <dbReference type="ARBA" id="ARBA00022906"/>
    </source>
</evidence>
<comment type="caution">
    <text evidence="9">The sequence shown here is derived from an EMBL/GenBank/DDBJ whole genome shotgun (WGS) entry which is preliminary data.</text>
</comment>
<keyword evidence="3" id="KW-0406">Ion transport</keyword>
<evidence type="ECO:0000256" key="1">
    <source>
        <dbReference type="ARBA" id="ARBA00004141"/>
    </source>
</evidence>
<keyword evidence="2 7" id="KW-0812">Transmembrane</keyword>
<dbReference type="PANTHER" id="PTHR11562:SF17">
    <property type="entry name" value="RE54080P-RELATED"/>
    <property type="match status" value="1"/>
</dbReference>
<reference evidence="9 10" key="1">
    <citation type="submission" date="2024-04" db="EMBL/GenBank/DDBJ databases">
        <title>Novel species of the genus Ideonella isolated from streams.</title>
        <authorList>
            <person name="Lu H."/>
        </authorList>
    </citation>
    <scope>NUCLEOTIDE SEQUENCE [LARGE SCALE GENOMIC DNA]</scope>
    <source>
        <strain evidence="9 10">LYT19W</strain>
    </source>
</reference>
<keyword evidence="4 7" id="KW-1133">Transmembrane helix</keyword>
<protein>
    <submittedName>
        <fullName evidence="9">Cation transporter</fullName>
    </submittedName>
</protein>
<feature type="transmembrane region" description="Helical" evidence="7">
    <location>
        <begin position="190"/>
        <end position="207"/>
    </location>
</feature>
<dbReference type="RefSeq" id="WP_341400596.1">
    <property type="nucleotide sequence ID" value="NZ_JBBUTI010000015.1"/>
</dbReference>
<evidence type="ECO:0000256" key="2">
    <source>
        <dbReference type="ARBA" id="ARBA00022692"/>
    </source>
</evidence>
<dbReference type="Pfam" id="PF01545">
    <property type="entry name" value="Cation_efflux"/>
    <property type="match status" value="1"/>
</dbReference>
<accession>A0ABU9C8S4</accession>
<feature type="compositionally biased region" description="Basic and acidic residues" evidence="6">
    <location>
        <begin position="1"/>
        <end position="18"/>
    </location>
</feature>
<dbReference type="PANTHER" id="PTHR11562">
    <property type="entry name" value="CATION EFFLUX PROTEIN/ ZINC TRANSPORTER"/>
    <property type="match status" value="1"/>
</dbReference>
<dbReference type="InterPro" id="IPR027469">
    <property type="entry name" value="Cation_efflux_TMD_sf"/>
</dbReference>
<organism evidence="9 10">
    <name type="scientific">Ideonella margarita</name>
    <dbReference type="NCBI Taxonomy" id="2984191"/>
    <lineage>
        <taxon>Bacteria</taxon>
        <taxon>Pseudomonadati</taxon>
        <taxon>Pseudomonadota</taxon>
        <taxon>Betaproteobacteria</taxon>
        <taxon>Burkholderiales</taxon>
        <taxon>Sphaerotilaceae</taxon>
        <taxon>Ideonella</taxon>
    </lineage>
</organism>
<keyword evidence="3" id="KW-0862">Zinc</keyword>
<keyword evidence="10" id="KW-1185">Reference proteome</keyword>
<evidence type="ECO:0000259" key="8">
    <source>
        <dbReference type="Pfam" id="PF01545"/>
    </source>
</evidence>
<proteinExistence type="predicted"/>
<evidence type="ECO:0000256" key="6">
    <source>
        <dbReference type="SAM" id="MobiDB-lite"/>
    </source>
</evidence>
<keyword evidence="5 7" id="KW-0472">Membrane</keyword>
<evidence type="ECO:0000256" key="7">
    <source>
        <dbReference type="SAM" id="Phobius"/>
    </source>
</evidence>
<sequence length="243" mass="25358">MPHHHADPHADPHADHADHHAHHHPAPAAGHTCSHGHDHGGHDHDHGASFASNPALRKVLWWALALNGGMFLLEVGLGVRSGSVALWADALDFAGDAASYAISLMVLGWAAVWRARAALLKAAAMASFGVLVLARVVWAVMNGAPPEPMTMGLTGALALAVNLGVALMLYAYRDGDANMRSVWLCSRNDAIGNVAVMLAAVGVFGTGTVWPDLAVAGLMAGLGLNAALRVLPHARAELQQAQK</sequence>
<keyword evidence="3" id="KW-0813">Transport</keyword>
<feature type="compositionally biased region" description="Basic and acidic residues" evidence="6">
    <location>
        <begin position="35"/>
        <end position="46"/>
    </location>
</feature>
<feature type="domain" description="Cation efflux protein transmembrane" evidence="8">
    <location>
        <begin position="61"/>
        <end position="231"/>
    </location>
</feature>
<dbReference type="InterPro" id="IPR050681">
    <property type="entry name" value="CDF/SLC30A"/>
</dbReference>
<evidence type="ECO:0000313" key="9">
    <source>
        <dbReference type="EMBL" id="MEK8048283.1"/>
    </source>
</evidence>
<keyword evidence="3" id="KW-0864">Zinc transport</keyword>
<name>A0ABU9C8S4_9BURK</name>
<dbReference type="EMBL" id="JBBUTI010000015">
    <property type="protein sequence ID" value="MEK8048283.1"/>
    <property type="molecule type" value="Genomic_DNA"/>
</dbReference>
<feature type="transmembrane region" description="Helical" evidence="7">
    <location>
        <begin position="153"/>
        <end position="170"/>
    </location>
</feature>
<dbReference type="InterPro" id="IPR058533">
    <property type="entry name" value="Cation_efflux_TM"/>
</dbReference>
<dbReference type="SUPFAM" id="SSF161111">
    <property type="entry name" value="Cation efflux protein transmembrane domain-like"/>
    <property type="match status" value="1"/>
</dbReference>